<keyword evidence="1" id="KW-0812">Transmembrane</keyword>
<dbReference type="EMBL" id="CATQJA010002574">
    <property type="protein sequence ID" value="CAJ0571619.1"/>
    <property type="molecule type" value="Genomic_DNA"/>
</dbReference>
<feature type="transmembrane region" description="Helical" evidence="1">
    <location>
        <begin position="211"/>
        <end position="229"/>
    </location>
</feature>
<evidence type="ECO:0000256" key="1">
    <source>
        <dbReference type="SAM" id="Phobius"/>
    </source>
</evidence>
<protein>
    <submittedName>
        <fullName evidence="2">Uncharacterized protein</fullName>
    </submittedName>
</protein>
<dbReference type="AlphaFoldDB" id="A0AA36G3F7"/>
<keyword evidence="1" id="KW-0472">Membrane</keyword>
<proteinExistence type="predicted"/>
<comment type="caution">
    <text evidence="2">The sequence shown here is derived from an EMBL/GenBank/DDBJ whole genome shotgun (WGS) entry which is preliminary data.</text>
</comment>
<dbReference type="Proteomes" id="UP001177023">
    <property type="component" value="Unassembled WGS sequence"/>
</dbReference>
<feature type="transmembrane region" description="Helical" evidence="1">
    <location>
        <begin position="145"/>
        <end position="167"/>
    </location>
</feature>
<evidence type="ECO:0000313" key="3">
    <source>
        <dbReference type="Proteomes" id="UP001177023"/>
    </source>
</evidence>
<feature type="transmembrane region" description="Helical" evidence="1">
    <location>
        <begin position="23"/>
        <end position="44"/>
    </location>
</feature>
<keyword evidence="1" id="KW-1133">Transmembrane helix</keyword>
<keyword evidence="3" id="KW-1185">Reference proteome</keyword>
<accession>A0AA36G3F7</accession>
<sequence>MTLDADEACGVEREDEYTALRCSITPIALTLIGGSAVLFVLAVYDGLQPVEIGSDSYDNMTSWQLAHYVTYPNGTRYFNYTREGSDVMETLETFTLFDYFQQGWFHYHFGDSWGSLCWPRNSTEDVPSTFSLFRAMQLRWLSQTLIRAIVLFTMPFRIFATVFVCFGRMNAAKTGWMRALSCLAIFLTVAECLLAFSLADLHLWQDPNLLFLLKPCAFFFFVVAPLRMITICQVLHFKKALLSPPVMLCLGCVFVTLTCSRPIYDDITAFILHPNCDVYASSDQMMAWMGLAMAMFTWAVHEAFAVSSFHILVVPLPCEFEWNRANSAHYQPAYTMQENRKTFAENHLKIDRYPLDFIAFPKKDHADIHLSITVSPHSYFVTSLVCR</sequence>
<organism evidence="2 3">
    <name type="scientific">Mesorhabditis spiculigera</name>
    <dbReference type="NCBI Taxonomy" id="96644"/>
    <lineage>
        <taxon>Eukaryota</taxon>
        <taxon>Metazoa</taxon>
        <taxon>Ecdysozoa</taxon>
        <taxon>Nematoda</taxon>
        <taxon>Chromadorea</taxon>
        <taxon>Rhabditida</taxon>
        <taxon>Rhabditina</taxon>
        <taxon>Rhabditomorpha</taxon>
        <taxon>Rhabditoidea</taxon>
        <taxon>Rhabditidae</taxon>
        <taxon>Mesorhabditinae</taxon>
        <taxon>Mesorhabditis</taxon>
    </lineage>
</organism>
<name>A0AA36G3F7_9BILA</name>
<feature type="non-terminal residue" evidence="2">
    <location>
        <position position="387"/>
    </location>
</feature>
<reference evidence="2" key="1">
    <citation type="submission" date="2023-06" db="EMBL/GenBank/DDBJ databases">
        <authorList>
            <person name="Delattre M."/>
        </authorList>
    </citation>
    <scope>NUCLEOTIDE SEQUENCE</scope>
    <source>
        <strain evidence="2">AF72</strain>
    </source>
</reference>
<evidence type="ECO:0000313" key="2">
    <source>
        <dbReference type="EMBL" id="CAJ0571619.1"/>
    </source>
</evidence>
<feature type="transmembrane region" description="Helical" evidence="1">
    <location>
        <begin position="179"/>
        <end position="199"/>
    </location>
</feature>
<gene>
    <name evidence="2" type="ORF">MSPICULIGERA_LOCUS10021</name>
</gene>